<dbReference type="SUPFAM" id="SSF48113">
    <property type="entry name" value="Heme-dependent peroxidases"/>
    <property type="match status" value="1"/>
</dbReference>
<evidence type="ECO:0000259" key="13">
    <source>
        <dbReference type="PROSITE" id="PS50873"/>
    </source>
</evidence>
<comment type="cofactor">
    <cofactor evidence="8 11">
        <name>Ca(2+)</name>
        <dbReference type="ChEBI" id="CHEBI:29108"/>
    </cofactor>
    <text evidence="8 11">Binds 2 calcium ions per subunit.</text>
</comment>
<dbReference type="InterPro" id="IPR010255">
    <property type="entry name" value="Haem_peroxidase_sf"/>
</dbReference>
<dbReference type="PROSITE" id="PS00435">
    <property type="entry name" value="PEROXIDASE_1"/>
    <property type="match status" value="1"/>
</dbReference>
<dbReference type="PANTHER" id="PTHR31356:SF66">
    <property type="entry name" value="CATALASE-PEROXIDASE"/>
    <property type="match status" value="1"/>
</dbReference>
<evidence type="ECO:0000256" key="11">
    <source>
        <dbReference type="RuleBase" id="RU363051"/>
    </source>
</evidence>
<evidence type="ECO:0000256" key="3">
    <source>
        <dbReference type="ARBA" id="ARBA00022617"/>
    </source>
</evidence>
<dbReference type="KEGG" id="glz:GLAREA_04939"/>
<evidence type="ECO:0000256" key="2">
    <source>
        <dbReference type="ARBA" id="ARBA00022559"/>
    </source>
</evidence>
<keyword evidence="11" id="KW-0732">Signal</keyword>
<keyword evidence="2 11" id="KW-0575">Peroxidase</keyword>
<dbReference type="GO" id="GO:0000302">
    <property type="term" value="P:response to reactive oxygen species"/>
    <property type="evidence" value="ECO:0007669"/>
    <property type="project" value="TreeGrafter"/>
</dbReference>
<keyword evidence="15" id="KW-1185">Reference proteome</keyword>
<feature type="binding site" evidence="8">
    <location>
        <position position="147"/>
    </location>
    <ligand>
        <name>Ca(2+)</name>
        <dbReference type="ChEBI" id="CHEBI:29108"/>
        <label>1</label>
    </ligand>
</feature>
<name>S3DNU4_GLAL2</name>
<accession>S3DNU4</accession>
<dbReference type="GO" id="GO:0046872">
    <property type="term" value="F:metal ion binding"/>
    <property type="evidence" value="ECO:0007669"/>
    <property type="project" value="UniProtKB-UniRule"/>
</dbReference>
<dbReference type="Gene3D" id="1.10.420.10">
    <property type="entry name" value="Peroxidase, domain 2"/>
    <property type="match status" value="1"/>
</dbReference>
<dbReference type="Pfam" id="PF00141">
    <property type="entry name" value="peroxidase"/>
    <property type="match status" value="1"/>
</dbReference>
<dbReference type="InterPro" id="IPR001621">
    <property type="entry name" value="Ligninase"/>
</dbReference>
<dbReference type="EMBL" id="KE145369">
    <property type="protein sequence ID" value="EPE28148.1"/>
    <property type="molecule type" value="Genomic_DNA"/>
</dbReference>
<feature type="binding site" evidence="8">
    <location>
        <position position="162"/>
    </location>
    <ligand>
        <name>Ca(2+)</name>
        <dbReference type="ChEBI" id="CHEBI:29108"/>
        <label>1</label>
    </ligand>
</feature>
<dbReference type="OMA" id="MAKMINN"/>
<dbReference type="InterPro" id="IPR044831">
    <property type="entry name" value="Ccp1-like"/>
</dbReference>
<comment type="cofactor">
    <cofactor evidence="8">
        <name>heme b</name>
        <dbReference type="ChEBI" id="CHEBI:60344"/>
    </cofactor>
    <text evidence="8">Binds 1 heme b (iron(II)-protoporphyrin IX) group per subunit.</text>
</comment>
<feature type="compositionally biased region" description="Basic and acidic residues" evidence="12">
    <location>
        <begin position="39"/>
        <end position="52"/>
    </location>
</feature>
<dbReference type="GO" id="GO:0020037">
    <property type="term" value="F:heme binding"/>
    <property type="evidence" value="ECO:0007669"/>
    <property type="project" value="UniProtKB-UniRule"/>
</dbReference>
<dbReference type="eggNOG" id="ENOG502QT8W">
    <property type="taxonomic scope" value="Eukaryota"/>
</dbReference>
<evidence type="ECO:0000256" key="12">
    <source>
        <dbReference type="SAM" id="MobiDB-lite"/>
    </source>
</evidence>
<dbReference type="InterPro" id="IPR019793">
    <property type="entry name" value="Peroxidases_heam-ligand_BS"/>
</dbReference>
<dbReference type="PRINTS" id="PR00462">
    <property type="entry name" value="LIGNINASE"/>
</dbReference>
<dbReference type="Gene3D" id="1.10.520.10">
    <property type="match status" value="1"/>
</dbReference>
<dbReference type="InterPro" id="IPR002016">
    <property type="entry name" value="Haem_peroxidase"/>
</dbReference>
<feature type="compositionally biased region" description="Polar residues" evidence="12">
    <location>
        <begin position="89"/>
        <end position="98"/>
    </location>
</feature>
<dbReference type="EC" id="1.11.1.-" evidence="11"/>
<feature type="binding site" evidence="8">
    <location>
        <position position="294"/>
    </location>
    <ligand>
        <name>Ca(2+)</name>
        <dbReference type="ChEBI" id="CHEBI:29108"/>
        <label>2</label>
    </ligand>
</feature>
<gene>
    <name evidence="14" type="ORF">GLAREA_04939</name>
</gene>
<keyword evidence="8 11" id="KW-0479">Metal-binding</keyword>
<dbReference type="PROSITE" id="PS50873">
    <property type="entry name" value="PEROXIDASE_4"/>
    <property type="match status" value="1"/>
</dbReference>
<evidence type="ECO:0000313" key="15">
    <source>
        <dbReference type="Proteomes" id="UP000016922"/>
    </source>
</evidence>
<evidence type="ECO:0000256" key="5">
    <source>
        <dbReference type="ARBA" id="ARBA00023157"/>
    </source>
</evidence>
<feature type="domain" description="Plant heme peroxidase family profile" evidence="13">
    <location>
        <begin position="137"/>
        <end position="384"/>
    </location>
</feature>
<dbReference type="AlphaFoldDB" id="S3DNU4"/>
<feature type="binding site" evidence="8">
    <location>
        <position position="270"/>
    </location>
    <ligand>
        <name>Ca(2+)</name>
        <dbReference type="ChEBI" id="CHEBI:29108"/>
        <label>2</label>
    </ligand>
</feature>
<feature type="binding site" evidence="8">
    <location>
        <position position="164"/>
    </location>
    <ligand>
        <name>Ca(2+)</name>
        <dbReference type="ChEBI" id="CHEBI:29108"/>
        <label>1</label>
    </ligand>
</feature>
<keyword evidence="5 10" id="KW-1015">Disulfide bond</keyword>
<keyword evidence="8" id="KW-0408">Iron</keyword>
<dbReference type="GO" id="GO:0004601">
    <property type="term" value="F:peroxidase activity"/>
    <property type="evidence" value="ECO:0007669"/>
    <property type="project" value="UniProtKB-KW"/>
</dbReference>
<reference evidence="14 15" key="1">
    <citation type="journal article" date="2013" name="BMC Genomics">
        <title>Genomics-driven discovery of the pneumocandin biosynthetic gene cluster in the fungus Glarea lozoyensis.</title>
        <authorList>
            <person name="Chen L."/>
            <person name="Yue Q."/>
            <person name="Zhang X."/>
            <person name="Xiang M."/>
            <person name="Wang C."/>
            <person name="Li S."/>
            <person name="Che Y."/>
            <person name="Ortiz-Lopez F.J."/>
            <person name="Bills G.F."/>
            <person name="Liu X."/>
            <person name="An Z."/>
        </authorList>
    </citation>
    <scope>NUCLEOTIDE SEQUENCE [LARGE SCALE GENOMIC DNA]</scope>
    <source>
        <strain evidence="15">ATCC 20868 / MF5171</strain>
    </source>
</reference>
<dbReference type="GeneID" id="19463994"/>
<dbReference type="PRINTS" id="PR00458">
    <property type="entry name" value="PEROXIDASE"/>
</dbReference>
<evidence type="ECO:0000256" key="7">
    <source>
        <dbReference type="PIRSR" id="PIRSR601621-1"/>
    </source>
</evidence>
<dbReference type="PANTHER" id="PTHR31356">
    <property type="entry name" value="THYLAKOID LUMENAL 29 KDA PROTEIN, CHLOROPLASTIC-RELATED"/>
    <property type="match status" value="1"/>
</dbReference>
<keyword evidence="6" id="KW-0325">Glycoprotein</keyword>
<evidence type="ECO:0000256" key="8">
    <source>
        <dbReference type="PIRSR" id="PIRSR601621-2"/>
    </source>
</evidence>
<feature type="active site" description="Proton acceptor" evidence="7">
    <location>
        <position position="146"/>
    </location>
</feature>
<feature type="signal peptide" evidence="11">
    <location>
        <begin position="1"/>
        <end position="18"/>
    </location>
</feature>
<keyword evidence="4 11" id="KW-0560">Oxidoreductase</keyword>
<evidence type="ECO:0000313" key="14">
    <source>
        <dbReference type="EMBL" id="EPE28148.1"/>
    </source>
</evidence>
<feature type="site" description="Transition state stabilizer" evidence="9">
    <location>
        <position position="142"/>
    </location>
</feature>
<evidence type="ECO:0000256" key="1">
    <source>
        <dbReference type="ARBA" id="ARBA00006089"/>
    </source>
</evidence>
<dbReference type="GO" id="GO:0034599">
    <property type="term" value="P:cellular response to oxidative stress"/>
    <property type="evidence" value="ECO:0007669"/>
    <property type="project" value="InterPro"/>
</dbReference>
<dbReference type="OrthoDB" id="2113341at2759"/>
<dbReference type="RefSeq" id="XP_008085507.1">
    <property type="nucleotide sequence ID" value="XM_008087316.1"/>
</dbReference>
<feature type="chain" id="PRO_5006994086" description="Peroxidase" evidence="11">
    <location>
        <begin position="19"/>
        <end position="384"/>
    </location>
</feature>
<keyword evidence="3 8" id="KW-0349">Heme</keyword>
<comment type="similarity">
    <text evidence="1 11">Belongs to the peroxidase family. Ligninase subfamily.</text>
</comment>
<keyword evidence="8 11" id="KW-0106">Calcium</keyword>
<feature type="disulfide bond" evidence="10">
    <location>
        <begin position="133"/>
        <end position="214"/>
    </location>
</feature>
<dbReference type="Proteomes" id="UP000016922">
    <property type="component" value="Unassembled WGS sequence"/>
</dbReference>
<dbReference type="HOGENOM" id="CLU_041038_0_1_1"/>
<dbReference type="GO" id="GO:0042744">
    <property type="term" value="P:hydrogen peroxide catabolic process"/>
    <property type="evidence" value="ECO:0007669"/>
    <property type="project" value="TreeGrafter"/>
</dbReference>
<feature type="binding site" evidence="8">
    <location>
        <position position="160"/>
    </location>
    <ligand>
        <name>Ca(2+)</name>
        <dbReference type="ChEBI" id="CHEBI:29108"/>
        <label>1</label>
    </ligand>
</feature>
<protein>
    <recommendedName>
        <fullName evidence="11">Peroxidase</fullName>
        <ecNumber evidence="11">1.11.1.-</ecNumber>
    </recommendedName>
</protein>
<evidence type="ECO:0000256" key="6">
    <source>
        <dbReference type="ARBA" id="ARBA00023180"/>
    </source>
</evidence>
<proteinExistence type="inferred from homology"/>
<organism evidence="14 15">
    <name type="scientific">Glarea lozoyensis (strain ATCC 20868 / MF5171)</name>
    <dbReference type="NCBI Taxonomy" id="1116229"/>
    <lineage>
        <taxon>Eukaryota</taxon>
        <taxon>Fungi</taxon>
        <taxon>Dikarya</taxon>
        <taxon>Ascomycota</taxon>
        <taxon>Pezizomycotina</taxon>
        <taxon>Leotiomycetes</taxon>
        <taxon>Helotiales</taxon>
        <taxon>Helotiaceae</taxon>
        <taxon>Glarea</taxon>
    </lineage>
</organism>
<evidence type="ECO:0000256" key="9">
    <source>
        <dbReference type="PIRSR" id="PIRSR601621-3"/>
    </source>
</evidence>
<feature type="region of interest" description="Disordered" evidence="12">
    <location>
        <begin position="39"/>
        <end position="109"/>
    </location>
</feature>
<evidence type="ECO:0000256" key="4">
    <source>
        <dbReference type="ARBA" id="ARBA00023002"/>
    </source>
</evidence>
<feature type="binding site" evidence="8">
    <location>
        <position position="289"/>
    </location>
    <ligand>
        <name>Ca(2+)</name>
        <dbReference type="ChEBI" id="CHEBI:29108"/>
        <label>2</label>
    </ligand>
</feature>
<feature type="binding site" description="axial binding residue" evidence="8">
    <location>
        <position position="269"/>
    </location>
    <ligand>
        <name>heme b</name>
        <dbReference type="ChEBI" id="CHEBI:60344"/>
    </ligand>
    <ligandPart>
        <name>Fe</name>
        <dbReference type="ChEBI" id="CHEBI:18248"/>
    </ligandPart>
</feature>
<sequence length="384" mass="41723">MGSSVFTMIVVAVSLVEAMSLAKLGEASVNMIRAAPDFVRRPSDKQNQEQNRKWNRPGMPGTPEGDCRPFPRPNTEWHPTGPPDHAHPSWTQPAQTNAPPVPQPSTPAGQCPEIWQTIIADLSKRFIGADRQCTDDARAAIRGAFHDCATWSEDQGYSGGCDGSLVNADEFADRIENTGLADWSVKVKGLKIAYPSVSVADLIAVSASVAIVSCPGGPRIKTYVGRNDSMTGSQRGALPSPFADGETNYQLFLKKGINETELAGLMGAHSVSKAFGTSKITVGAAQDTTPGIWDTTYYSEVFKPCPGMTPFTSDTNLAQHPKVGPEMAKMINNKARFDFMFTNAMEKMMRMGVHQENLVECTNWVPRGTNSREMRGNAINARIR</sequence>
<evidence type="ECO:0000256" key="10">
    <source>
        <dbReference type="PIRSR" id="PIRSR601621-4"/>
    </source>
</evidence>
<feature type="binding site" evidence="8">
    <location>
        <position position="287"/>
    </location>
    <ligand>
        <name>Ca(2+)</name>
        <dbReference type="ChEBI" id="CHEBI:29108"/>
        <label>2</label>
    </ligand>
</feature>